<dbReference type="EMBL" id="JAUJEB010000001">
    <property type="protein sequence ID" value="MDN5210825.1"/>
    <property type="molecule type" value="Genomic_DNA"/>
</dbReference>
<dbReference type="RefSeq" id="WP_346756165.1">
    <property type="nucleotide sequence ID" value="NZ_JAUJEB010000001.1"/>
</dbReference>
<evidence type="ECO:0008006" key="3">
    <source>
        <dbReference type="Google" id="ProtNLM"/>
    </source>
</evidence>
<organism evidence="1 2">
    <name type="scientific">Agaribacillus aureus</name>
    <dbReference type="NCBI Taxonomy" id="3051825"/>
    <lineage>
        <taxon>Bacteria</taxon>
        <taxon>Pseudomonadati</taxon>
        <taxon>Bacteroidota</taxon>
        <taxon>Cytophagia</taxon>
        <taxon>Cytophagales</taxon>
        <taxon>Splendidivirgaceae</taxon>
        <taxon>Agaribacillus</taxon>
    </lineage>
</organism>
<keyword evidence="2" id="KW-1185">Reference proteome</keyword>
<evidence type="ECO:0000313" key="1">
    <source>
        <dbReference type="EMBL" id="MDN5210825.1"/>
    </source>
</evidence>
<dbReference type="Gene3D" id="2.40.160.20">
    <property type="match status" value="1"/>
</dbReference>
<protein>
    <recommendedName>
        <fullName evidence="3">Outer membrane protein beta-barrel domain-containing protein</fullName>
    </recommendedName>
</protein>
<dbReference type="InterPro" id="IPR011250">
    <property type="entry name" value="OMP/PagP_B-barrel"/>
</dbReference>
<reference evidence="1" key="1">
    <citation type="submission" date="2023-06" db="EMBL/GenBank/DDBJ databases">
        <title>Genomic of Agaribacillus aureum.</title>
        <authorList>
            <person name="Wang G."/>
        </authorList>
    </citation>
    <scope>NUCLEOTIDE SEQUENCE</scope>
    <source>
        <strain evidence="1">BMA12</strain>
    </source>
</reference>
<dbReference type="SUPFAM" id="SSF56925">
    <property type="entry name" value="OMPA-like"/>
    <property type="match status" value="1"/>
</dbReference>
<comment type="caution">
    <text evidence="1">The sequence shown here is derived from an EMBL/GenBank/DDBJ whole genome shotgun (WGS) entry which is preliminary data.</text>
</comment>
<gene>
    <name evidence="1" type="ORF">QQ020_02160</name>
</gene>
<sequence>MKKFFMIILVASQVIFGSEESNAQTTLGGGLAYGTEIESIGIHATGQYFINDNMAITPSILYYFPRELVEGFNYKWFEINANGSYYFITDESMNVYALAGLNIAIISFPFLDFSSVFGGDANNSSTTKVGLNIGIGADFDIGSNITPFGQLRYNLSSFDQLAIEAGVRFPLQ</sequence>
<dbReference type="Proteomes" id="UP001172083">
    <property type="component" value="Unassembled WGS sequence"/>
</dbReference>
<accession>A0ABT8KZG5</accession>
<evidence type="ECO:0000313" key="2">
    <source>
        <dbReference type="Proteomes" id="UP001172083"/>
    </source>
</evidence>
<name>A0ABT8KZG5_9BACT</name>
<proteinExistence type="predicted"/>